<dbReference type="OrthoDB" id="156143at2"/>
<gene>
    <name evidence="2" type="ORF">BSEPE_0801</name>
</gene>
<dbReference type="InterPro" id="IPR051082">
    <property type="entry name" value="Pentapeptide-BTB/POZ_domain"/>
</dbReference>
<evidence type="ECO:0000256" key="1">
    <source>
        <dbReference type="SAM" id="Phobius"/>
    </source>
</evidence>
<accession>A0A0P0US38</accession>
<keyword evidence="1" id="KW-1133">Transmembrane helix</keyword>
<reference evidence="2 3" key="2">
    <citation type="journal article" date="2016" name="ISME J.">
        <title>Heterogeneous composition of key metabolic gene clusters in a vent mussel symbiont population.</title>
        <authorList>
            <person name="Ikuta T."/>
            <person name="Takaki Y."/>
            <person name="Nagai Y."/>
            <person name="Shimamura S."/>
            <person name="Tsuda M."/>
            <person name="Kawagucci S."/>
            <person name="Aoki Y."/>
            <person name="Inoue K."/>
            <person name="Teruya M."/>
            <person name="Satou K."/>
            <person name="Teruya K."/>
            <person name="Shimoji M."/>
            <person name="Tamotsu H."/>
            <person name="Hirano T."/>
            <person name="Maruyama T."/>
            <person name="Yoshida T."/>
        </authorList>
    </citation>
    <scope>NUCLEOTIDE SEQUENCE [LARGE SCALE GENOMIC DNA]</scope>
    <source>
        <strain evidence="2 3">Myojin Knoll</strain>
    </source>
</reference>
<reference evidence="2 3" key="1">
    <citation type="journal article" date="2000" name="Mar. Ecol. Prog. Ser.">
        <title>Phylogenetic characterization of endosymbionts in three hydrothermal vent mussels: influence on host distributions.</title>
        <authorList>
            <person name="Fujiwara Y."/>
            <person name="Takai K."/>
            <person name="Uematsu K."/>
            <person name="Tsuchida S."/>
            <person name="Hunt J.C."/>
            <person name="Hashimoto J."/>
        </authorList>
    </citation>
    <scope>NUCLEOTIDE SEQUENCE [LARGE SCALE GENOMIC DNA]</scope>
    <source>
        <strain evidence="2 3">Myojin Knoll</strain>
    </source>
</reference>
<dbReference type="Pfam" id="PF00805">
    <property type="entry name" value="Pentapeptide"/>
    <property type="match status" value="2"/>
</dbReference>
<dbReference type="RefSeq" id="WP_066044390.1">
    <property type="nucleotide sequence ID" value="NZ_AP013042.1"/>
</dbReference>
<protein>
    <recommendedName>
        <fullName evidence="4">Pentapeptide repeat-containing protein</fullName>
    </recommendedName>
</protein>
<dbReference type="Proteomes" id="UP000067399">
    <property type="component" value="Chromosome"/>
</dbReference>
<sequence length="298" mass="34168">MSLSKILAISIKTKMIRTIILKWRFFSLALSSLLGVILSKYCHSLLYKFITNANVAPETTPLLFVLLALPTGALLWFFRTHDTRENIHQNDLFDALKMLTDDMVVCREIATQRLIDLTEKVPEYKRNVKLSFIKALKSFSKKNLGNNKWERRTYAQHILKWFNDNNYTAEELDLNGCIFDLQDFTIEKRTSDLFKLFTQKQFKDIKFNDANLQGVNLKNVKFEQASLEDAKLQNSDLQGAILPKILMDINFQGANLQGVDLSNRELKRVNFQGSNLKNTNLSGASLSEVNFDGTDLKG</sequence>
<dbReference type="STRING" id="1303921.BSEPE_0801"/>
<evidence type="ECO:0000313" key="3">
    <source>
        <dbReference type="Proteomes" id="UP000067399"/>
    </source>
</evidence>
<name>A0A0P0US38_9GAMM</name>
<proteinExistence type="predicted"/>
<dbReference type="KEGG" id="ebh:BSEPE_0801"/>
<keyword evidence="3" id="KW-1185">Reference proteome</keyword>
<dbReference type="PANTHER" id="PTHR14136">
    <property type="entry name" value="BTB_POZ DOMAIN-CONTAINING PROTEIN KCTD9"/>
    <property type="match status" value="1"/>
</dbReference>
<dbReference type="EMBL" id="AP013042">
    <property type="protein sequence ID" value="BAS67794.1"/>
    <property type="molecule type" value="Genomic_DNA"/>
</dbReference>
<evidence type="ECO:0008006" key="4">
    <source>
        <dbReference type="Google" id="ProtNLM"/>
    </source>
</evidence>
<keyword evidence="1" id="KW-0812">Transmembrane</keyword>
<dbReference type="SUPFAM" id="SSF141571">
    <property type="entry name" value="Pentapeptide repeat-like"/>
    <property type="match status" value="1"/>
</dbReference>
<evidence type="ECO:0000313" key="2">
    <source>
        <dbReference type="EMBL" id="BAS67794.1"/>
    </source>
</evidence>
<dbReference type="AlphaFoldDB" id="A0A0P0US38"/>
<keyword evidence="1" id="KW-0472">Membrane</keyword>
<organism evidence="2 3">
    <name type="scientific">endosymbiont of Bathymodiolus septemdierum str. Myojin knoll</name>
    <dbReference type="NCBI Taxonomy" id="1303921"/>
    <lineage>
        <taxon>Bacteria</taxon>
        <taxon>Pseudomonadati</taxon>
        <taxon>Pseudomonadota</taxon>
        <taxon>Gammaproteobacteria</taxon>
        <taxon>sulfur-oxidizing symbionts</taxon>
    </lineage>
</organism>
<dbReference type="Gene3D" id="2.160.20.80">
    <property type="entry name" value="E3 ubiquitin-protein ligase SopA"/>
    <property type="match status" value="2"/>
</dbReference>
<dbReference type="InterPro" id="IPR001646">
    <property type="entry name" value="5peptide_repeat"/>
</dbReference>
<feature type="transmembrane region" description="Helical" evidence="1">
    <location>
        <begin position="60"/>
        <end position="78"/>
    </location>
</feature>
<dbReference type="PANTHER" id="PTHR14136:SF17">
    <property type="entry name" value="BTB_POZ DOMAIN-CONTAINING PROTEIN KCTD9"/>
    <property type="match status" value="1"/>
</dbReference>